<dbReference type="EMBL" id="JACHFR010000003">
    <property type="protein sequence ID" value="MBB5219760.1"/>
    <property type="molecule type" value="Genomic_DNA"/>
</dbReference>
<evidence type="ECO:0000313" key="2">
    <source>
        <dbReference type="Proteomes" id="UP000578697"/>
    </source>
</evidence>
<keyword evidence="1" id="KW-0238">DNA-binding</keyword>
<sequence>MTSVLLTKESQVSVWKYLSSILEKDGLSVKIMTDHEEFYSYVEAHQFNEIDFVLVDMSSVQLDSFNPYSLFLDEGILIPVVVYNDPFPQCDRRAFYWALKNEEYFNPIFTVSKLAKYSTIWIRLQNLLESPEINPYISCICREKEFSPEGNVSSFEDFLRKNHLGGLKEKLISYLYDRKNRKAAVSEICMYLWNEDSQKTRRHLCTLVHELRNFLKNKNVTFLQLLRVSKETYMLSVISAG</sequence>
<dbReference type="InterPro" id="IPR036388">
    <property type="entry name" value="WH-like_DNA-bd_sf"/>
</dbReference>
<comment type="caution">
    <text evidence="1">The sequence shown here is derived from an EMBL/GenBank/DDBJ whole genome shotgun (WGS) entry which is preliminary data.</text>
</comment>
<dbReference type="AlphaFoldDB" id="A0A840SG92"/>
<accession>A0A840SG92</accession>
<dbReference type="SUPFAM" id="SSF52172">
    <property type="entry name" value="CheY-like"/>
    <property type="match status" value="1"/>
</dbReference>
<organism evidence="1 2">
    <name type="scientific">Treponema rectale</name>
    <dbReference type="NCBI Taxonomy" id="744512"/>
    <lineage>
        <taxon>Bacteria</taxon>
        <taxon>Pseudomonadati</taxon>
        <taxon>Spirochaetota</taxon>
        <taxon>Spirochaetia</taxon>
        <taxon>Spirochaetales</taxon>
        <taxon>Treponemataceae</taxon>
        <taxon>Treponema</taxon>
    </lineage>
</organism>
<keyword evidence="2" id="KW-1185">Reference proteome</keyword>
<dbReference type="RefSeq" id="WP_184653167.1">
    <property type="nucleotide sequence ID" value="NZ_JACHFR010000003.1"/>
</dbReference>
<name>A0A840SG92_9SPIR</name>
<gene>
    <name evidence="1" type="ORF">HNP77_002142</name>
</gene>
<protein>
    <submittedName>
        <fullName evidence="1">DNA-binding response OmpR family regulator</fullName>
    </submittedName>
</protein>
<dbReference type="InterPro" id="IPR011006">
    <property type="entry name" value="CheY-like_superfamily"/>
</dbReference>
<reference evidence="1 2" key="1">
    <citation type="submission" date="2020-08" db="EMBL/GenBank/DDBJ databases">
        <title>Genomic Encyclopedia of Type Strains, Phase IV (KMG-IV): sequencing the most valuable type-strain genomes for metagenomic binning, comparative biology and taxonomic classification.</title>
        <authorList>
            <person name="Goeker M."/>
        </authorList>
    </citation>
    <scope>NUCLEOTIDE SEQUENCE [LARGE SCALE GENOMIC DNA]</scope>
    <source>
        <strain evidence="1 2">DSM 103679</strain>
    </source>
</reference>
<dbReference type="GO" id="GO:0003677">
    <property type="term" value="F:DNA binding"/>
    <property type="evidence" value="ECO:0007669"/>
    <property type="project" value="UniProtKB-KW"/>
</dbReference>
<dbReference type="Gene3D" id="1.10.10.10">
    <property type="entry name" value="Winged helix-like DNA-binding domain superfamily/Winged helix DNA-binding domain"/>
    <property type="match status" value="1"/>
</dbReference>
<dbReference type="Proteomes" id="UP000578697">
    <property type="component" value="Unassembled WGS sequence"/>
</dbReference>
<evidence type="ECO:0000313" key="1">
    <source>
        <dbReference type="EMBL" id="MBB5219760.1"/>
    </source>
</evidence>
<proteinExistence type="predicted"/>